<evidence type="ECO:0000313" key="15">
    <source>
        <dbReference type="EMBL" id="KNZ56666.1"/>
    </source>
</evidence>
<evidence type="ECO:0000256" key="11">
    <source>
        <dbReference type="PIRNR" id="PIRNR005719"/>
    </source>
</evidence>
<evidence type="ECO:0000256" key="8">
    <source>
        <dbReference type="ARBA" id="ARBA00023067"/>
    </source>
</evidence>
<dbReference type="InterPro" id="IPR027417">
    <property type="entry name" value="P-loop_NTPase"/>
</dbReference>
<dbReference type="FunFam" id="3.40.50.300:FF:000481">
    <property type="entry name" value="Structural maintenance of chromosomes 4"/>
    <property type="match status" value="1"/>
</dbReference>
<keyword evidence="7 12" id="KW-0175">Coiled coil</keyword>
<evidence type="ECO:0000313" key="16">
    <source>
        <dbReference type="Proteomes" id="UP000037035"/>
    </source>
</evidence>
<evidence type="ECO:0000256" key="4">
    <source>
        <dbReference type="ARBA" id="ARBA00022741"/>
    </source>
</evidence>
<evidence type="ECO:0000256" key="10">
    <source>
        <dbReference type="ARBA" id="ARBA00023306"/>
    </source>
</evidence>
<dbReference type="PANTHER" id="PTHR18937:SF172">
    <property type="entry name" value="STRUCTURAL MAINTENANCE OF CHROMOSOMES PROTEIN"/>
    <property type="match status" value="1"/>
</dbReference>
<feature type="compositionally biased region" description="Basic residues" evidence="13">
    <location>
        <begin position="82"/>
        <end position="96"/>
    </location>
</feature>
<dbReference type="SMART" id="SM00968">
    <property type="entry name" value="SMC_hinge"/>
    <property type="match status" value="1"/>
</dbReference>
<evidence type="ECO:0000256" key="6">
    <source>
        <dbReference type="ARBA" id="ARBA00022840"/>
    </source>
</evidence>
<evidence type="ECO:0000256" key="12">
    <source>
        <dbReference type="SAM" id="Coils"/>
    </source>
</evidence>
<dbReference type="SUPFAM" id="SSF75553">
    <property type="entry name" value="Smc hinge domain"/>
    <property type="match status" value="1"/>
</dbReference>
<feature type="coiled-coil region" evidence="12">
    <location>
        <begin position="512"/>
        <end position="574"/>
    </location>
</feature>
<protein>
    <recommendedName>
        <fullName evidence="11">Structural maintenance of chromosomes protein</fullName>
    </recommendedName>
</protein>
<keyword evidence="10" id="KW-0131">Cell cycle</keyword>
<evidence type="ECO:0000256" key="1">
    <source>
        <dbReference type="ARBA" id="ARBA00004123"/>
    </source>
</evidence>
<dbReference type="InterPro" id="IPR036277">
    <property type="entry name" value="SMC_hinge_sf"/>
</dbReference>
<name>A0A0L6V786_9BASI</name>
<evidence type="ECO:0000256" key="3">
    <source>
        <dbReference type="ARBA" id="ARBA00022618"/>
    </source>
</evidence>
<keyword evidence="4" id="KW-0547">Nucleotide-binding</keyword>
<dbReference type="Gene3D" id="3.30.70.1620">
    <property type="match status" value="1"/>
</dbReference>
<keyword evidence="5" id="KW-0498">Mitosis</keyword>
<evidence type="ECO:0000259" key="14">
    <source>
        <dbReference type="SMART" id="SM00968"/>
    </source>
</evidence>
<keyword evidence="9 11" id="KW-0539">Nucleus</keyword>
<dbReference type="Pfam" id="PF06470">
    <property type="entry name" value="SMC_hinge"/>
    <property type="match status" value="1"/>
</dbReference>
<keyword evidence="8" id="KW-0226">DNA condensation</keyword>
<dbReference type="GO" id="GO:0005634">
    <property type="term" value="C:nucleus"/>
    <property type="evidence" value="ECO:0007669"/>
    <property type="project" value="UniProtKB-SubCell"/>
</dbReference>
<feature type="compositionally biased region" description="Basic and acidic residues" evidence="13">
    <location>
        <begin position="98"/>
        <end position="135"/>
    </location>
</feature>
<feature type="compositionally biased region" description="Low complexity" evidence="13">
    <location>
        <begin position="21"/>
        <end position="43"/>
    </location>
</feature>
<evidence type="ECO:0000256" key="13">
    <source>
        <dbReference type="SAM" id="MobiDB-lite"/>
    </source>
</evidence>
<dbReference type="Pfam" id="PF02463">
    <property type="entry name" value="SMC_N"/>
    <property type="match status" value="1"/>
</dbReference>
<feature type="compositionally biased region" description="Polar residues" evidence="13">
    <location>
        <begin position="68"/>
        <end position="78"/>
    </location>
</feature>
<evidence type="ECO:0000256" key="9">
    <source>
        <dbReference type="ARBA" id="ARBA00023242"/>
    </source>
</evidence>
<feature type="coiled-coil region" evidence="12">
    <location>
        <begin position="1311"/>
        <end position="1348"/>
    </location>
</feature>
<dbReference type="OrthoDB" id="5575062at2759"/>
<dbReference type="GO" id="GO:0005524">
    <property type="term" value="F:ATP binding"/>
    <property type="evidence" value="ECO:0007669"/>
    <property type="project" value="UniProtKB-KW"/>
</dbReference>
<sequence length="1512" mass="170053">MARPTRRSTRTPISESANEQTTTTNTKPTTSLPRSRSTRSIRSQEPSLSTNDDDTTPKNNSGKRTKKLSSNTSISDAQQPVKRQRRSTQTRSRSRARTSPDHEDTTGETPDKMKNKNTLDHVEEIIHEKELKESVEDTTEEREQEETDKENEAKEEAEDSHTANEDTINNAKRNKMFIQADATELSKSRNNEKDPSPKPSYPTSRSNSPQYAAEREQTETNPLKSVTPPKSPPARRRPLTPMKLALEDLNRAGEPRLVIDRIVLVNFKSYAGRQVIGPFHKSFSAIVGPNGSGKSNTIDALLFVFGFKATKMRQGKLSELIHNSSASPPGGFESCSVEVWFKTIIDLDGPDEYNVVPNSKLVVARIATRTNMSKYTIDGKLSNFAEVTSLLKAKGIDLDHKRFLILQGEVESIAQMKPKATTAHDEGLLEYLEDIIGTNRFKEPIEQTQHTLEEVASKRSQQLERVKLVEREKAALAARKKVADEYLARMNTLVQHQNFLWQFYIHTGRTNLEKLRDSMNAIDNQVKEDEEAHAGDLQENEALRVELEQEEGKYKEVEVETDALVKELGRKERELVSLTEKMKHGNTKQKKLKKSIAEDEHILKEAAAVIRDGQEEIETLKVEVESKEKLIEKEEAELDQIRDSLKGEIIIVNTKSDKTQVFTDQIEIKQAELAPWAAQVTSKKAALDLATSERDLLLKKATDYSSALAAAQETVTRIDDETTAKKIELKQLKLEHAEYREGIESASKELKVFCISLKLDNEETKFRTKLTTARQKADEAKTARTTNSSKNEVLKSLSKLHKQGRLPGFFGRLGDLGRIDDKYDVAISTACPQLDNLVCDTVDTGQQCLAHLKKTNAGRAVIICLDALKTTPPAVAPATPEGAPRLVDLVTAKEPKFKAAFYHVLRDTLVAKDLTQANRIAFGDGSGKRWRVVTLDGKLIDSSGTMSGGGTRVARGLMSSKMTSNDSDITEEVVARLEKDTSLAEAELERHSANRSEIQAELRRLQSELPKLEMRITKLEMDISGATKRKEEANKTISELGSEDRAGSNDDAQVKQLESAMVKLETELEELRRKTGKIEQSIKDLQGKILEVGGVRLRTQQAKVKDLKAMVDHANNRLTKAEVGRAKAERDTSKHEKTLRKSIVELEILEAELSELEAKVNSNSSETEAMKDTVDQARIALEEQKERLQDIQERRKEKLKIMNVFQLMQTELKQQREKAEATLSQSAANVTHWTEKQASLKLNAIEDEWAAFLFTHACEDDEEELERRESAQVLKQYSSADFEDFDAEMTKAEVAKLEEDQERASPDLGVLKEYAQREAEFMARAADLEATTRARDEAKLLLEDLNQQRLEEFMWGFQIISGKLKEMYQSVLNSFQMITLGGNAELELVDSLDPFSEGIIFSVMPPKKSWKNISNLSGGEKTLSSLALVFALHAFKPTPLYFMDEIDAALDFRNVSIIGNYIKDRTKNAQFIIISLRNNMFELSRRLVGIYKTSNCTKSIAVDNTELNEVQS</sequence>
<gene>
    <name evidence="15" type="ORF">VP01_234g2</name>
</gene>
<dbReference type="InterPro" id="IPR024704">
    <property type="entry name" value="SMC"/>
</dbReference>
<comment type="similarity">
    <text evidence="2">Belongs to the SMC family. SMC4 subfamily.</text>
</comment>
<dbReference type="GO" id="GO:0007076">
    <property type="term" value="P:mitotic chromosome condensation"/>
    <property type="evidence" value="ECO:0007669"/>
    <property type="project" value="UniProtKB-ARBA"/>
</dbReference>
<dbReference type="STRING" id="27349.A0A0L6V786"/>
<feature type="domain" description="SMC hinge" evidence="14">
    <location>
        <begin position="807"/>
        <end position="921"/>
    </location>
</feature>
<dbReference type="SUPFAM" id="SSF52540">
    <property type="entry name" value="P-loop containing nucleoside triphosphate hydrolases"/>
    <property type="match status" value="1"/>
</dbReference>
<feature type="compositionally biased region" description="Polar residues" evidence="13">
    <location>
        <begin position="201"/>
        <end position="210"/>
    </location>
</feature>
<comment type="caution">
    <text evidence="15">The sequence shown here is derived from an EMBL/GenBank/DDBJ whole genome shotgun (WGS) entry which is preliminary data.</text>
</comment>
<feature type="compositionally biased region" description="Acidic residues" evidence="13">
    <location>
        <begin position="136"/>
        <end position="149"/>
    </location>
</feature>
<feature type="region of interest" description="Disordered" evidence="13">
    <location>
        <begin position="1027"/>
        <end position="1052"/>
    </location>
</feature>
<keyword evidence="6" id="KW-0067">ATP-binding</keyword>
<dbReference type="Gene3D" id="1.20.5.340">
    <property type="match status" value="1"/>
</dbReference>
<dbReference type="Gene3D" id="3.40.50.300">
    <property type="entry name" value="P-loop containing nucleotide triphosphate hydrolases"/>
    <property type="match status" value="2"/>
</dbReference>
<comment type="subcellular location">
    <subcellularLocation>
        <location evidence="1 11">Nucleus</location>
    </subcellularLocation>
</comment>
<dbReference type="GO" id="GO:0000796">
    <property type="term" value="C:condensin complex"/>
    <property type="evidence" value="ECO:0007669"/>
    <property type="project" value="TreeGrafter"/>
</dbReference>
<feature type="compositionally biased region" description="Basic and acidic residues" evidence="13">
    <location>
        <begin position="150"/>
        <end position="164"/>
    </location>
</feature>
<reference evidence="15 16" key="1">
    <citation type="submission" date="2015-08" db="EMBL/GenBank/DDBJ databases">
        <title>Next Generation Sequencing and Analysis of the Genome of Puccinia sorghi L Schw, the Causal Agent of Maize Common Rust.</title>
        <authorList>
            <person name="Rochi L."/>
            <person name="Burguener G."/>
            <person name="Darino M."/>
            <person name="Turjanski A."/>
            <person name="Kreff E."/>
            <person name="Dieguez M.J."/>
            <person name="Sacco F."/>
        </authorList>
    </citation>
    <scope>NUCLEOTIDE SEQUENCE [LARGE SCALE GENOMIC DNA]</scope>
    <source>
        <strain evidence="15 16">RO10H11247</strain>
    </source>
</reference>
<keyword evidence="3" id="KW-0132">Cell division</keyword>
<evidence type="ECO:0000256" key="5">
    <source>
        <dbReference type="ARBA" id="ARBA00022776"/>
    </source>
</evidence>
<dbReference type="Proteomes" id="UP000037035">
    <property type="component" value="Unassembled WGS sequence"/>
</dbReference>
<feature type="compositionally biased region" description="Basic and acidic residues" evidence="13">
    <location>
        <begin position="184"/>
        <end position="196"/>
    </location>
</feature>
<keyword evidence="16" id="KW-1185">Reference proteome</keyword>
<dbReference type="Gene3D" id="1.20.1060.20">
    <property type="match status" value="1"/>
</dbReference>
<feature type="region of interest" description="Disordered" evidence="13">
    <location>
        <begin position="1"/>
        <end position="241"/>
    </location>
</feature>
<dbReference type="EMBL" id="LAVV01007225">
    <property type="protein sequence ID" value="KNZ56666.1"/>
    <property type="molecule type" value="Genomic_DNA"/>
</dbReference>
<feature type="coiled-coil region" evidence="12">
    <location>
        <begin position="603"/>
        <end position="644"/>
    </location>
</feature>
<dbReference type="FunFam" id="3.40.50.300:FF:000585">
    <property type="entry name" value="Structural maintenance of chromosomes 4"/>
    <property type="match status" value="1"/>
</dbReference>
<dbReference type="PANTHER" id="PTHR18937">
    <property type="entry name" value="STRUCTURAL MAINTENANCE OF CHROMOSOMES SMC FAMILY MEMBER"/>
    <property type="match status" value="1"/>
</dbReference>
<evidence type="ECO:0000256" key="2">
    <source>
        <dbReference type="ARBA" id="ARBA00006005"/>
    </source>
</evidence>
<accession>A0A0L6V786</accession>
<dbReference type="InterPro" id="IPR010935">
    <property type="entry name" value="SMC_hinge"/>
</dbReference>
<proteinExistence type="inferred from homology"/>
<evidence type="ECO:0000256" key="7">
    <source>
        <dbReference type="ARBA" id="ARBA00023054"/>
    </source>
</evidence>
<dbReference type="GO" id="GO:0051301">
    <property type="term" value="P:cell division"/>
    <property type="evidence" value="ECO:0007669"/>
    <property type="project" value="UniProtKB-KW"/>
</dbReference>
<dbReference type="VEuPathDB" id="FungiDB:VP01_234g2"/>
<dbReference type="InterPro" id="IPR003395">
    <property type="entry name" value="RecF/RecN/SMC_N"/>
</dbReference>
<organism evidence="15 16">
    <name type="scientific">Puccinia sorghi</name>
    <dbReference type="NCBI Taxonomy" id="27349"/>
    <lineage>
        <taxon>Eukaryota</taxon>
        <taxon>Fungi</taxon>
        <taxon>Dikarya</taxon>
        <taxon>Basidiomycota</taxon>
        <taxon>Pucciniomycotina</taxon>
        <taxon>Pucciniomycetes</taxon>
        <taxon>Pucciniales</taxon>
        <taxon>Pucciniaceae</taxon>
        <taxon>Puccinia</taxon>
    </lineage>
</organism>
<dbReference type="PIRSF" id="PIRSF005719">
    <property type="entry name" value="SMC"/>
    <property type="match status" value="1"/>
</dbReference>